<reference evidence="2" key="1">
    <citation type="submission" date="2022-07" db="EMBL/GenBank/DDBJ databases">
        <title>Phylogenomic reconstructions and comparative analyses of Kickxellomycotina fungi.</title>
        <authorList>
            <person name="Reynolds N.K."/>
            <person name="Stajich J.E."/>
            <person name="Barry K."/>
            <person name="Grigoriev I.V."/>
            <person name="Crous P."/>
            <person name="Smith M.E."/>
        </authorList>
    </citation>
    <scope>NUCLEOTIDE SEQUENCE</scope>
    <source>
        <strain evidence="2">NRRL 1566</strain>
    </source>
</reference>
<accession>A0A9W8I024</accession>
<protein>
    <submittedName>
        <fullName evidence="2">Uncharacterized protein</fullName>
    </submittedName>
</protein>
<dbReference type="Proteomes" id="UP001139887">
    <property type="component" value="Unassembled WGS sequence"/>
</dbReference>
<organism evidence="2 3">
    <name type="scientific">Coemansia brasiliensis</name>
    <dbReference type="NCBI Taxonomy" id="2650707"/>
    <lineage>
        <taxon>Eukaryota</taxon>
        <taxon>Fungi</taxon>
        <taxon>Fungi incertae sedis</taxon>
        <taxon>Zoopagomycota</taxon>
        <taxon>Kickxellomycotina</taxon>
        <taxon>Kickxellomycetes</taxon>
        <taxon>Kickxellales</taxon>
        <taxon>Kickxellaceae</taxon>
        <taxon>Coemansia</taxon>
    </lineage>
</organism>
<evidence type="ECO:0000313" key="2">
    <source>
        <dbReference type="EMBL" id="KAJ2841493.1"/>
    </source>
</evidence>
<evidence type="ECO:0000256" key="1">
    <source>
        <dbReference type="SAM" id="MobiDB-lite"/>
    </source>
</evidence>
<gene>
    <name evidence="2" type="ORF">IWW36_006241</name>
</gene>
<name>A0A9W8I024_9FUNG</name>
<feature type="region of interest" description="Disordered" evidence="1">
    <location>
        <begin position="226"/>
        <end position="249"/>
    </location>
</feature>
<comment type="caution">
    <text evidence="2">The sequence shown here is derived from an EMBL/GenBank/DDBJ whole genome shotgun (WGS) entry which is preliminary data.</text>
</comment>
<dbReference type="AlphaFoldDB" id="A0A9W8I024"/>
<dbReference type="EMBL" id="JANBUW010002155">
    <property type="protein sequence ID" value="KAJ2841493.1"/>
    <property type="molecule type" value="Genomic_DNA"/>
</dbReference>
<evidence type="ECO:0000313" key="3">
    <source>
        <dbReference type="Proteomes" id="UP001139887"/>
    </source>
</evidence>
<proteinExistence type="predicted"/>
<feature type="non-terminal residue" evidence="2">
    <location>
        <position position="282"/>
    </location>
</feature>
<keyword evidence="3" id="KW-1185">Reference proteome</keyword>
<dbReference type="OrthoDB" id="5585978at2759"/>
<sequence length="282" mass="31504">MSLDCMQFQYRMATWGSPQKWRGISSGSSAVSSQHAERLRSDNMYSMSALPASFEDNEVIETEFRIEHRIWAFGSWSADAAHIDITIEPFYATSSVACFVDPDADPHATRVRVCHHRSQLLPRVEEGGDAMEMAWPTVHVAIVRKEGRKKHRAVAEPNVKLESSLTGPRVASWSVPPRIVVNGITARVRYLRRDINGRSFYARCLSISPHEMKQLARLPPPVDGLFKERLPDPELPDSEALESSHGRASKDTVRSIAASHIAIQNYSVQASLGSDCRVARPN</sequence>